<sequence length="70" mass="7976">MQGLHVYLFREILQRLFLLDQSLLDLGLDCFIVFLLFVQVLESLFSGKLKSMFVGSDNLLALIPKLADLC</sequence>
<accession>A0A644WLS9</accession>
<gene>
    <name evidence="1" type="ORF">SDC9_50815</name>
</gene>
<dbReference type="EMBL" id="VSSQ01001047">
    <property type="protein sequence ID" value="MPM04537.1"/>
    <property type="molecule type" value="Genomic_DNA"/>
</dbReference>
<reference evidence="1" key="1">
    <citation type="submission" date="2019-08" db="EMBL/GenBank/DDBJ databases">
        <authorList>
            <person name="Kucharzyk K."/>
            <person name="Murdoch R.W."/>
            <person name="Higgins S."/>
            <person name="Loffler F."/>
        </authorList>
    </citation>
    <scope>NUCLEOTIDE SEQUENCE</scope>
</reference>
<organism evidence="1">
    <name type="scientific">bioreactor metagenome</name>
    <dbReference type="NCBI Taxonomy" id="1076179"/>
    <lineage>
        <taxon>unclassified sequences</taxon>
        <taxon>metagenomes</taxon>
        <taxon>ecological metagenomes</taxon>
    </lineage>
</organism>
<name>A0A644WLS9_9ZZZZ</name>
<comment type="caution">
    <text evidence="1">The sequence shown here is derived from an EMBL/GenBank/DDBJ whole genome shotgun (WGS) entry which is preliminary data.</text>
</comment>
<protein>
    <submittedName>
        <fullName evidence="1">Uncharacterized protein</fullName>
    </submittedName>
</protein>
<dbReference type="AlphaFoldDB" id="A0A644WLS9"/>
<evidence type="ECO:0000313" key="1">
    <source>
        <dbReference type="EMBL" id="MPM04537.1"/>
    </source>
</evidence>
<proteinExistence type="predicted"/>